<comment type="caution">
    <text evidence="8">The sequence shown here is derived from an EMBL/GenBank/DDBJ whole genome shotgun (WGS) entry which is preliminary data.</text>
</comment>
<evidence type="ECO:0000256" key="1">
    <source>
        <dbReference type="ARBA" id="ARBA00004141"/>
    </source>
</evidence>
<dbReference type="AlphaFoldDB" id="A0A917APH6"/>
<feature type="domain" description="GtrA/DPMS transmembrane" evidence="7">
    <location>
        <begin position="22"/>
        <end position="144"/>
    </location>
</feature>
<dbReference type="PANTHER" id="PTHR38459:SF1">
    <property type="entry name" value="PROPHAGE BACTOPRENOL-LINKED GLUCOSE TRANSLOCASE HOMOLOG"/>
    <property type="match status" value="1"/>
</dbReference>
<keyword evidence="4 6" id="KW-1133">Transmembrane helix</keyword>
<evidence type="ECO:0000256" key="2">
    <source>
        <dbReference type="ARBA" id="ARBA00009399"/>
    </source>
</evidence>
<dbReference type="PANTHER" id="PTHR38459">
    <property type="entry name" value="PROPHAGE BACTOPRENOL-LINKED GLUCOSE TRANSLOCASE HOMOLOG"/>
    <property type="match status" value="1"/>
</dbReference>
<keyword evidence="5 6" id="KW-0472">Membrane</keyword>
<evidence type="ECO:0000256" key="6">
    <source>
        <dbReference type="SAM" id="Phobius"/>
    </source>
</evidence>
<dbReference type="InterPro" id="IPR051401">
    <property type="entry name" value="GtrA_CellWall_Glycosyl"/>
</dbReference>
<comment type="similarity">
    <text evidence="2">Belongs to the GtrA family.</text>
</comment>
<dbReference type="Pfam" id="PF04138">
    <property type="entry name" value="GtrA_DPMS_TM"/>
    <property type="match status" value="1"/>
</dbReference>
<proteinExistence type="inferred from homology"/>
<comment type="subcellular location">
    <subcellularLocation>
        <location evidence="1">Membrane</location>
        <topology evidence="1">Multi-pass membrane protein</topology>
    </subcellularLocation>
</comment>
<evidence type="ECO:0000259" key="7">
    <source>
        <dbReference type="Pfam" id="PF04138"/>
    </source>
</evidence>
<name>A0A917APH6_9MICC</name>
<keyword evidence="9" id="KW-1185">Reference proteome</keyword>
<dbReference type="GO" id="GO:0000271">
    <property type="term" value="P:polysaccharide biosynthetic process"/>
    <property type="evidence" value="ECO:0007669"/>
    <property type="project" value="InterPro"/>
</dbReference>
<feature type="transmembrane region" description="Helical" evidence="6">
    <location>
        <begin position="55"/>
        <end position="74"/>
    </location>
</feature>
<evidence type="ECO:0000256" key="4">
    <source>
        <dbReference type="ARBA" id="ARBA00022989"/>
    </source>
</evidence>
<feature type="transmembrane region" description="Helical" evidence="6">
    <location>
        <begin position="86"/>
        <end position="111"/>
    </location>
</feature>
<evidence type="ECO:0000313" key="8">
    <source>
        <dbReference type="EMBL" id="GGE65720.1"/>
    </source>
</evidence>
<evidence type="ECO:0000256" key="5">
    <source>
        <dbReference type="ARBA" id="ARBA00023136"/>
    </source>
</evidence>
<evidence type="ECO:0000256" key="3">
    <source>
        <dbReference type="ARBA" id="ARBA00022692"/>
    </source>
</evidence>
<dbReference type="GO" id="GO:0005886">
    <property type="term" value="C:plasma membrane"/>
    <property type="evidence" value="ECO:0007669"/>
    <property type="project" value="TreeGrafter"/>
</dbReference>
<dbReference type="InterPro" id="IPR007267">
    <property type="entry name" value="GtrA_DPMS_TM"/>
</dbReference>
<gene>
    <name evidence="8" type="ORF">GCM10011401_11260</name>
</gene>
<protein>
    <submittedName>
        <fullName evidence="8">Sugar translocase</fullName>
    </submittedName>
</protein>
<keyword evidence="3 6" id="KW-0812">Transmembrane</keyword>
<dbReference type="EMBL" id="BMIS01000004">
    <property type="protein sequence ID" value="GGE65720.1"/>
    <property type="molecule type" value="Genomic_DNA"/>
</dbReference>
<feature type="transmembrane region" description="Helical" evidence="6">
    <location>
        <begin position="117"/>
        <end position="138"/>
    </location>
</feature>
<reference evidence="8" key="1">
    <citation type="journal article" date="2014" name="Int. J. Syst. Evol. Microbiol.">
        <title>Complete genome sequence of Corynebacterium casei LMG S-19264T (=DSM 44701T), isolated from a smear-ripened cheese.</title>
        <authorList>
            <consortium name="US DOE Joint Genome Institute (JGI-PGF)"/>
            <person name="Walter F."/>
            <person name="Albersmeier A."/>
            <person name="Kalinowski J."/>
            <person name="Ruckert C."/>
        </authorList>
    </citation>
    <scope>NUCLEOTIDE SEQUENCE</scope>
    <source>
        <strain evidence="8">CGMCC 1.15388</strain>
    </source>
</reference>
<dbReference type="Proteomes" id="UP000633136">
    <property type="component" value="Unassembled WGS sequence"/>
</dbReference>
<evidence type="ECO:0000313" key="9">
    <source>
        <dbReference type="Proteomes" id="UP000633136"/>
    </source>
</evidence>
<dbReference type="RefSeq" id="WP_188683588.1">
    <property type="nucleotide sequence ID" value="NZ_BMIS01000004.1"/>
</dbReference>
<accession>A0A917APH6</accession>
<sequence>MITRLYTALRDLALKLWREVAKFGVVGGVAFLIDSAIFLWLISGPMDDSHVKSKAIAVAVATLFSWVGNRYWTFRHRRTKTRARELIMFVLMNLIGLGIQSGCVVVSYYLLGLTSTTASFVSGSIVGMGLAMVFRFIAYKHWVFTGDAEGASEEQGLHMLSDRELVTGEVDQVQKD</sequence>
<reference evidence="8" key="2">
    <citation type="submission" date="2020-09" db="EMBL/GenBank/DDBJ databases">
        <authorList>
            <person name="Sun Q."/>
            <person name="Zhou Y."/>
        </authorList>
    </citation>
    <scope>NUCLEOTIDE SEQUENCE</scope>
    <source>
        <strain evidence="8">CGMCC 1.15388</strain>
    </source>
</reference>
<organism evidence="8 9">
    <name type="scientific">Nesterenkonia cremea</name>
    <dbReference type="NCBI Taxonomy" id="1882340"/>
    <lineage>
        <taxon>Bacteria</taxon>
        <taxon>Bacillati</taxon>
        <taxon>Actinomycetota</taxon>
        <taxon>Actinomycetes</taxon>
        <taxon>Micrococcales</taxon>
        <taxon>Micrococcaceae</taxon>
        <taxon>Nesterenkonia</taxon>
    </lineage>
</organism>
<feature type="transmembrane region" description="Helical" evidence="6">
    <location>
        <begin position="20"/>
        <end position="43"/>
    </location>
</feature>